<evidence type="ECO:0008006" key="6">
    <source>
        <dbReference type="Google" id="ProtNLM"/>
    </source>
</evidence>
<comment type="caution">
    <text evidence="4">The sequence shown here is derived from an EMBL/GenBank/DDBJ whole genome shotgun (WGS) entry which is preliminary data.</text>
</comment>
<organism evidence="4 5">
    <name type="scientific">Marinobacter halodurans</name>
    <dbReference type="NCBI Taxonomy" id="2528979"/>
    <lineage>
        <taxon>Bacteria</taxon>
        <taxon>Pseudomonadati</taxon>
        <taxon>Pseudomonadota</taxon>
        <taxon>Gammaproteobacteria</taxon>
        <taxon>Pseudomonadales</taxon>
        <taxon>Marinobacteraceae</taxon>
        <taxon>Marinobacter</taxon>
    </lineage>
</organism>
<sequence>MQAQHHPQVASRTQASIARLLLAANSAYGESNRPDNGYTQRVEARAESRQLLAQVMELTHDNAAAWGLLGRLEMDDGNLDTARALFERSLDINPDQAQQYTNLGYWALACERPALAEQYFQEALQRDRQSAAAFCGIAHAKRRLGQFDVAYLHYRKLLQLDLNWPSVCTGMVTCASHLEVECADHELAYDAITLLSRDDVAHQDLGRFAAAILCQQYDLDNPNAAVLLEAAAEDELLLLALEKTLMPDIRVENLVTLLRHAILTEIAQTATLRPEVHGLAVAIALYADRAGYALLVGDEEERMIDAINNSIRAQFAMGEPLEDIAGSLMISAMYGALFHQTFAVDIGRWNLTQWPVGLQPLLAASYYHRATEEAIKQPFEEKAAELTLERADVPQAWPAWQTLSRHSESSLKAIMRTKLGLDTDTLPETLRILVCGAESGQRALELAASLSDVEVVAVDESLSNIARASRTAQEMGLHHIVFWPWSLANRFIADGHRVHWVEVGRLPSEQLHALSLARLVDQASGHGAVVHLHTRVDGDSEADRHIRQLIRQHNLPETRASLRRLRRMIINNAQDQELGALLREDDFYGLGGCYNRWFRPQDETQLEGLIGLLSNEVNWKLVRAQDSDGHSLALAPVQKQLQAEATGSDVQSVQGQPLTLYFMKRR</sequence>
<dbReference type="Pfam" id="PF14559">
    <property type="entry name" value="TPR_19"/>
    <property type="match status" value="1"/>
</dbReference>
<evidence type="ECO:0000313" key="4">
    <source>
        <dbReference type="EMBL" id="TBW56657.1"/>
    </source>
</evidence>
<keyword evidence="2 3" id="KW-0802">TPR repeat</keyword>
<reference evidence="4 5" key="1">
    <citation type="submission" date="2019-02" db="EMBL/GenBank/DDBJ databases">
        <title>Marinobacter halodurans sp. nov., a marine bacterium isolated from sea tidal flat.</title>
        <authorList>
            <person name="Yoo Y."/>
            <person name="Lee D.W."/>
            <person name="Kim B.S."/>
            <person name="Kim J.-J."/>
        </authorList>
    </citation>
    <scope>NUCLEOTIDE SEQUENCE [LARGE SCALE GENOMIC DNA]</scope>
    <source>
        <strain evidence="4 5">YJ-S3-2</strain>
    </source>
</reference>
<dbReference type="InterPro" id="IPR011990">
    <property type="entry name" value="TPR-like_helical_dom_sf"/>
</dbReference>
<keyword evidence="5" id="KW-1185">Reference proteome</keyword>
<dbReference type="PANTHER" id="PTHR44858:SF1">
    <property type="entry name" value="UDP-N-ACETYLGLUCOSAMINE--PEPTIDE N-ACETYLGLUCOSAMINYLTRANSFERASE SPINDLY-RELATED"/>
    <property type="match status" value="1"/>
</dbReference>
<protein>
    <recommendedName>
        <fullName evidence="6">Tetratricopeptide repeat protein</fullName>
    </recommendedName>
</protein>
<dbReference type="Proteomes" id="UP000313645">
    <property type="component" value="Unassembled WGS sequence"/>
</dbReference>
<evidence type="ECO:0000256" key="2">
    <source>
        <dbReference type="ARBA" id="ARBA00022803"/>
    </source>
</evidence>
<dbReference type="RefSeq" id="WP_131480937.1">
    <property type="nucleotide sequence ID" value="NZ_SJDL01000010.1"/>
</dbReference>
<dbReference type="SUPFAM" id="SSF53335">
    <property type="entry name" value="S-adenosyl-L-methionine-dependent methyltransferases"/>
    <property type="match status" value="1"/>
</dbReference>
<dbReference type="EMBL" id="SJDL01000010">
    <property type="protein sequence ID" value="TBW56657.1"/>
    <property type="molecule type" value="Genomic_DNA"/>
</dbReference>
<dbReference type="PANTHER" id="PTHR44858">
    <property type="entry name" value="TETRATRICOPEPTIDE REPEAT PROTEIN 6"/>
    <property type="match status" value="1"/>
</dbReference>
<name>A0ABY1ZLT6_9GAMM</name>
<dbReference type="PROSITE" id="PS50005">
    <property type="entry name" value="TPR"/>
    <property type="match status" value="1"/>
</dbReference>
<dbReference type="InterPro" id="IPR050498">
    <property type="entry name" value="Ycf3"/>
</dbReference>
<keyword evidence="1" id="KW-0677">Repeat</keyword>
<evidence type="ECO:0000256" key="1">
    <source>
        <dbReference type="ARBA" id="ARBA00022737"/>
    </source>
</evidence>
<dbReference type="InterPro" id="IPR019734">
    <property type="entry name" value="TPR_rpt"/>
</dbReference>
<dbReference type="SUPFAM" id="SSF48452">
    <property type="entry name" value="TPR-like"/>
    <property type="match status" value="1"/>
</dbReference>
<proteinExistence type="predicted"/>
<dbReference type="Gene3D" id="1.25.40.10">
    <property type="entry name" value="Tetratricopeptide repeat domain"/>
    <property type="match status" value="1"/>
</dbReference>
<feature type="repeat" description="TPR" evidence="3">
    <location>
        <begin position="63"/>
        <end position="96"/>
    </location>
</feature>
<gene>
    <name evidence="4" type="ORF">EZI54_08370</name>
</gene>
<evidence type="ECO:0000313" key="5">
    <source>
        <dbReference type="Proteomes" id="UP000313645"/>
    </source>
</evidence>
<evidence type="ECO:0000256" key="3">
    <source>
        <dbReference type="PROSITE-ProRule" id="PRU00339"/>
    </source>
</evidence>
<dbReference type="InterPro" id="IPR029063">
    <property type="entry name" value="SAM-dependent_MTases_sf"/>
</dbReference>
<dbReference type="SMART" id="SM00028">
    <property type="entry name" value="TPR"/>
    <property type="match status" value="3"/>
</dbReference>
<accession>A0ABY1ZLT6</accession>